<reference evidence="2" key="1">
    <citation type="submission" date="2018-05" db="EMBL/GenBank/DDBJ databases">
        <authorList>
            <person name="Lanie J.A."/>
            <person name="Ng W.-L."/>
            <person name="Kazmierczak K.M."/>
            <person name="Andrzejewski T.M."/>
            <person name="Davidsen T.M."/>
            <person name="Wayne K.J."/>
            <person name="Tettelin H."/>
            <person name="Glass J.I."/>
            <person name="Rusch D."/>
            <person name="Podicherti R."/>
            <person name="Tsui H.-C.T."/>
            <person name="Winkler M.E."/>
        </authorList>
    </citation>
    <scope>NUCLEOTIDE SEQUENCE</scope>
</reference>
<evidence type="ECO:0000256" key="1">
    <source>
        <dbReference type="SAM" id="Phobius"/>
    </source>
</evidence>
<proteinExistence type="predicted"/>
<dbReference type="AlphaFoldDB" id="A0A382V600"/>
<accession>A0A382V600</accession>
<protein>
    <recommendedName>
        <fullName evidence="3">Polysaccharide biosynthesis protein CapD-like domain-containing protein</fullName>
    </recommendedName>
</protein>
<dbReference type="InterPro" id="IPR029063">
    <property type="entry name" value="SAM-dependent_MTases_sf"/>
</dbReference>
<keyword evidence="1" id="KW-1133">Transmembrane helix</keyword>
<feature type="transmembrane region" description="Helical" evidence="1">
    <location>
        <begin position="112"/>
        <end position="129"/>
    </location>
</feature>
<dbReference type="Pfam" id="PF13727">
    <property type="entry name" value="CoA_binding_3"/>
    <property type="match status" value="1"/>
</dbReference>
<keyword evidence="1" id="KW-0472">Membrane</keyword>
<dbReference type="Gene3D" id="3.40.50.720">
    <property type="entry name" value="NAD(P)-binding Rossmann-like Domain"/>
    <property type="match status" value="1"/>
</dbReference>
<gene>
    <name evidence="2" type="ORF">METZ01_LOCUS394850</name>
</gene>
<evidence type="ECO:0008006" key="3">
    <source>
        <dbReference type="Google" id="ProtNLM"/>
    </source>
</evidence>
<keyword evidence="1" id="KW-0812">Transmembrane</keyword>
<dbReference type="PANTHER" id="PTHR43318:SF2">
    <property type="entry name" value="UDP-N-ACETYLGLUCOSAMINE 4,6-DEHYDRATASE (INVERTING)"/>
    <property type="match status" value="1"/>
</dbReference>
<feature type="non-terminal residue" evidence="2">
    <location>
        <position position="222"/>
    </location>
</feature>
<dbReference type="PANTHER" id="PTHR43318">
    <property type="entry name" value="UDP-N-ACETYLGLUCOSAMINE 4,6-DEHYDRATASE"/>
    <property type="match status" value="1"/>
</dbReference>
<organism evidence="2">
    <name type="scientific">marine metagenome</name>
    <dbReference type="NCBI Taxonomy" id="408172"/>
    <lineage>
        <taxon>unclassified sequences</taxon>
        <taxon>metagenomes</taxon>
        <taxon>ecological metagenomes</taxon>
    </lineage>
</organism>
<dbReference type="SUPFAM" id="SSF53335">
    <property type="entry name" value="S-adenosyl-L-methionine-dependent methyltransferases"/>
    <property type="match status" value="1"/>
</dbReference>
<name>A0A382V600_9ZZZZ</name>
<evidence type="ECO:0000313" key="2">
    <source>
        <dbReference type="EMBL" id="SVD41996.1"/>
    </source>
</evidence>
<feature type="transmembrane region" description="Helical" evidence="1">
    <location>
        <begin position="12"/>
        <end position="33"/>
    </location>
</feature>
<feature type="transmembrane region" description="Helical" evidence="1">
    <location>
        <begin position="45"/>
        <end position="67"/>
    </location>
</feature>
<sequence>MTKQRLRFDRPYVAALHDIVMAAAAFVLSLYLRLGDDFWSQTNDFLLEGTILSTAICGSVFVSLRLYRGVWRYASLDDLLAIAKAVSLAILIFAVAMFAFTRLESMPRSALAIYWLLLMSMLGGPRLLYRVAKDRGFLWIFDRGFDERVPVLLAGAGDTADAFLRQQRKPGEQYRVVGLIDEDESKEGRYIHGVPVIGTPNNVDTVLERWRRGAIRPQRILI</sequence>
<dbReference type="InterPro" id="IPR051203">
    <property type="entry name" value="Polysaccharide_Synthase-Rel"/>
</dbReference>
<feature type="transmembrane region" description="Helical" evidence="1">
    <location>
        <begin position="79"/>
        <end position="100"/>
    </location>
</feature>
<dbReference type="EMBL" id="UINC01149487">
    <property type="protein sequence ID" value="SVD41996.1"/>
    <property type="molecule type" value="Genomic_DNA"/>
</dbReference>